<dbReference type="Proteomes" id="UP000462435">
    <property type="component" value="Unassembled WGS sequence"/>
</dbReference>
<evidence type="ECO:0008006" key="3">
    <source>
        <dbReference type="Google" id="ProtNLM"/>
    </source>
</evidence>
<gene>
    <name evidence="1" type="ORF">GAK35_02966</name>
</gene>
<dbReference type="PANTHER" id="PTHR38785:SF1">
    <property type="entry name" value="HOMOLOG OF VIRK"/>
    <property type="match status" value="1"/>
</dbReference>
<dbReference type="InterPro" id="IPR007488">
    <property type="entry name" value="DUF535"/>
</dbReference>
<organism evidence="1 2">
    <name type="scientific">Herbaspirillum frisingense</name>
    <dbReference type="NCBI Taxonomy" id="92645"/>
    <lineage>
        <taxon>Bacteria</taxon>
        <taxon>Pseudomonadati</taxon>
        <taxon>Pseudomonadota</taxon>
        <taxon>Betaproteobacteria</taxon>
        <taxon>Burkholderiales</taxon>
        <taxon>Oxalobacteraceae</taxon>
        <taxon>Herbaspirillum</taxon>
    </lineage>
</organism>
<dbReference type="Pfam" id="PF04393">
    <property type="entry name" value="DUF535"/>
    <property type="match status" value="1"/>
</dbReference>
<comment type="caution">
    <text evidence="1">The sequence shown here is derived from an EMBL/GenBank/DDBJ whole genome shotgun (WGS) entry which is preliminary data.</text>
</comment>
<dbReference type="EMBL" id="WNDX01000098">
    <property type="protein sequence ID" value="KAF1041987.1"/>
    <property type="molecule type" value="Genomic_DNA"/>
</dbReference>
<name>A0A7V8FV69_9BURK</name>
<proteinExistence type="predicted"/>
<dbReference type="PANTHER" id="PTHR38785">
    <property type="entry name" value="HOMOLOG OF VIRK"/>
    <property type="match status" value="1"/>
</dbReference>
<evidence type="ECO:0000313" key="2">
    <source>
        <dbReference type="Proteomes" id="UP000462435"/>
    </source>
</evidence>
<evidence type="ECO:0000313" key="1">
    <source>
        <dbReference type="EMBL" id="KAF1041987.1"/>
    </source>
</evidence>
<protein>
    <recommendedName>
        <fullName evidence="3">DUF535 domain-containing protein</fullName>
    </recommendedName>
</protein>
<sequence>MNPVISESDSDQQLVLTGKISRQTLITPFLRVANSLSKKAARACSIFFLGEENRMLELAMRKAGIANVTYYTWKTRYRYLRNSYLRGAFTIKESVQVATAHHLALADRMRPDFLKRASGDGFFLWQHQAEDGRLYRIHLRYPYSYNFDGDLTFCMNCDGADIYIVTVTIAPGKLVGLPARNAILVSSIQGINGKIEHIRAATESCNNVSPPNMLLAAIEAFALKLEIHDMVGIGRRRGRHVRGPEFDYSGFWQPLSGHEDEREFYHIPLPFTDKPLESIQAKHRSRARKRRELRNVIRQQIIAGTELAMDESILKK</sequence>
<reference evidence="2" key="1">
    <citation type="journal article" date="2020" name="MBio">
        <title>Horizontal gene transfer to a defensive symbiont with a reduced genome amongst a multipartite beetle microbiome.</title>
        <authorList>
            <person name="Waterworth S.C."/>
            <person name="Florez L.V."/>
            <person name="Rees E.R."/>
            <person name="Hertweck C."/>
            <person name="Kaltenpoth M."/>
            <person name="Kwan J.C."/>
        </authorList>
    </citation>
    <scope>NUCLEOTIDE SEQUENCE [LARGE SCALE GENOMIC DNA]</scope>
</reference>
<dbReference type="AlphaFoldDB" id="A0A7V8FV69"/>
<accession>A0A7V8FV69</accession>
<dbReference type="GO" id="GO:0006974">
    <property type="term" value="P:DNA damage response"/>
    <property type="evidence" value="ECO:0007669"/>
    <property type="project" value="TreeGrafter"/>
</dbReference>